<dbReference type="SUPFAM" id="SSF88946">
    <property type="entry name" value="Sigma2 domain of RNA polymerase sigma factors"/>
    <property type="match status" value="1"/>
</dbReference>
<sequence>MITMNQSIENQLFSIKETGTGRMCFEDEAGFSAIVQHHSAKLLTIVTYITRNRQTAEDIVQETFLRLWEKRVTITPDNLGGWLYRVATNLAMGHLKRESFKTRVYASLRTSQQEFATEVEERLVQKENRIVFNKIYTRLPEQQQAVYHLSKVDGLTRDEIAHHLKISPHTVKNHLSRAVQFIKEHIGGVTLFFLFFVFNNIFFNRTSTKAASDSLYTIQQQANGKPIFPLKSGASELMKLKLK</sequence>
<dbReference type="InterPro" id="IPR007627">
    <property type="entry name" value="RNA_pol_sigma70_r2"/>
</dbReference>
<dbReference type="InterPro" id="IPR039425">
    <property type="entry name" value="RNA_pol_sigma-70-like"/>
</dbReference>
<dbReference type="PANTHER" id="PTHR43133:SF8">
    <property type="entry name" value="RNA POLYMERASE SIGMA FACTOR HI_1459-RELATED"/>
    <property type="match status" value="1"/>
</dbReference>
<dbReference type="GO" id="GO:0016987">
    <property type="term" value="F:sigma factor activity"/>
    <property type="evidence" value="ECO:0007669"/>
    <property type="project" value="UniProtKB-KW"/>
</dbReference>
<dbReference type="RefSeq" id="WP_079472894.1">
    <property type="nucleotide sequence ID" value="NZ_FUZZ01000005.1"/>
</dbReference>
<feature type="domain" description="RNA polymerase sigma-70 region 2" evidence="7">
    <location>
        <begin position="34"/>
        <end position="99"/>
    </location>
</feature>
<keyword evidence="6" id="KW-0812">Transmembrane</keyword>
<dbReference type="InterPro" id="IPR013324">
    <property type="entry name" value="RNA_pol_sigma_r3/r4-like"/>
</dbReference>
<dbReference type="GO" id="GO:0003677">
    <property type="term" value="F:DNA binding"/>
    <property type="evidence" value="ECO:0007669"/>
    <property type="project" value="UniProtKB-KW"/>
</dbReference>
<dbReference type="Proteomes" id="UP000190166">
    <property type="component" value="Unassembled WGS sequence"/>
</dbReference>
<reference evidence="10" key="1">
    <citation type="submission" date="2017-02" db="EMBL/GenBank/DDBJ databases">
        <authorList>
            <person name="Varghese N."/>
            <person name="Submissions S."/>
        </authorList>
    </citation>
    <scope>NUCLEOTIDE SEQUENCE [LARGE SCALE GENOMIC DNA]</scope>
    <source>
        <strain evidence="10">DSM 18108</strain>
    </source>
</reference>
<evidence type="ECO:0000256" key="5">
    <source>
        <dbReference type="ARBA" id="ARBA00023163"/>
    </source>
</evidence>
<evidence type="ECO:0000256" key="4">
    <source>
        <dbReference type="ARBA" id="ARBA00023125"/>
    </source>
</evidence>
<evidence type="ECO:0000313" key="9">
    <source>
        <dbReference type="EMBL" id="SKD09749.1"/>
    </source>
</evidence>
<keyword evidence="10" id="KW-1185">Reference proteome</keyword>
<keyword evidence="2" id="KW-0805">Transcription regulation</keyword>
<keyword evidence="5" id="KW-0804">Transcription</keyword>
<evidence type="ECO:0000256" key="3">
    <source>
        <dbReference type="ARBA" id="ARBA00023082"/>
    </source>
</evidence>
<dbReference type="Pfam" id="PF08281">
    <property type="entry name" value="Sigma70_r4_2"/>
    <property type="match status" value="1"/>
</dbReference>
<dbReference type="Gene3D" id="1.10.10.10">
    <property type="entry name" value="Winged helix-like DNA-binding domain superfamily/Winged helix DNA-binding domain"/>
    <property type="match status" value="1"/>
</dbReference>
<dbReference type="InterPro" id="IPR036388">
    <property type="entry name" value="WH-like_DNA-bd_sf"/>
</dbReference>
<dbReference type="NCBIfam" id="TIGR02937">
    <property type="entry name" value="sigma70-ECF"/>
    <property type="match status" value="1"/>
</dbReference>
<dbReference type="SUPFAM" id="SSF88659">
    <property type="entry name" value="Sigma3 and sigma4 domains of RNA polymerase sigma factors"/>
    <property type="match status" value="1"/>
</dbReference>
<proteinExistence type="inferred from homology"/>
<comment type="similarity">
    <text evidence="1">Belongs to the sigma-70 factor family. ECF subfamily.</text>
</comment>
<dbReference type="STRING" id="393003.SAMN05660461_5641"/>
<protein>
    <submittedName>
        <fullName evidence="9">Sigma-70, region 4</fullName>
    </submittedName>
</protein>
<dbReference type="Gene3D" id="1.10.1740.10">
    <property type="match status" value="1"/>
</dbReference>
<dbReference type="InterPro" id="IPR014284">
    <property type="entry name" value="RNA_pol_sigma-70_dom"/>
</dbReference>
<keyword evidence="3" id="KW-0731">Sigma factor</keyword>
<feature type="transmembrane region" description="Helical" evidence="6">
    <location>
        <begin position="185"/>
        <end position="203"/>
    </location>
</feature>
<keyword evidence="4" id="KW-0238">DNA-binding</keyword>
<feature type="domain" description="RNA polymerase sigma factor 70 region 4 type 2" evidence="8">
    <location>
        <begin position="138"/>
        <end position="180"/>
    </location>
</feature>
<accession>A0A1T5PBY0</accession>
<dbReference type="Pfam" id="PF04542">
    <property type="entry name" value="Sigma70_r2"/>
    <property type="match status" value="1"/>
</dbReference>
<dbReference type="AlphaFoldDB" id="A0A1T5PBY0"/>
<organism evidence="9 10">
    <name type="scientific">Chitinophaga ginsengisegetis</name>
    <dbReference type="NCBI Taxonomy" id="393003"/>
    <lineage>
        <taxon>Bacteria</taxon>
        <taxon>Pseudomonadati</taxon>
        <taxon>Bacteroidota</taxon>
        <taxon>Chitinophagia</taxon>
        <taxon>Chitinophagales</taxon>
        <taxon>Chitinophagaceae</taxon>
        <taxon>Chitinophaga</taxon>
    </lineage>
</organism>
<dbReference type="GO" id="GO:0006352">
    <property type="term" value="P:DNA-templated transcription initiation"/>
    <property type="evidence" value="ECO:0007669"/>
    <property type="project" value="InterPro"/>
</dbReference>
<keyword evidence="6" id="KW-0472">Membrane</keyword>
<keyword evidence="6" id="KW-1133">Transmembrane helix</keyword>
<evidence type="ECO:0000259" key="7">
    <source>
        <dbReference type="Pfam" id="PF04542"/>
    </source>
</evidence>
<name>A0A1T5PBY0_9BACT</name>
<dbReference type="EMBL" id="FUZZ01000005">
    <property type="protein sequence ID" value="SKD09749.1"/>
    <property type="molecule type" value="Genomic_DNA"/>
</dbReference>
<dbReference type="PANTHER" id="PTHR43133">
    <property type="entry name" value="RNA POLYMERASE ECF-TYPE SIGMA FACTO"/>
    <property type="match status" value="1"/>
</dbReference>
<dbReference type="InterPro" id="IPR013325">
    <property type="entry name" value="RNA_pol_sigma_r2"/>
</dbReference>
<gene>
    <name evidence="9" type="ORF">SAMN05660461_5641</name>
</gene>
<evidence type="ECO:0000313" key="10">
    <source>
        <dbReference type="Proteomes" id="UP000190166"/>
    </source>
</evidence>
<evidence type="ECO:0000259" key="8">
    <source>
        <dbReference type="Pfam" id="PF08281"/>
    </source>
</evidence>
<dbReference type="InterPro" id="IPR013249">
    <property type="entry name" value="RNA_pol_sigma70_r4_t2"/>
</dbReference>
<evidence type="ECO:0000256" key="2">
    <source>
        <dbReference type="ARBA" id="ARBA00023015"/>
    </source>
</evidence>
<evidence type="ECO:0000256" key="1">
    <source>
        <dbReference type="ARBA" id="ARBA00010641"/>
    </source>
</evidence>
<evidence type="ECO:0000256" key="6">
    <source>
        <dbReference type="SAM" id="Phobius"/>
    </source>
</evidence>